<dbReference type="InterPro" id="IPR007138">
    <property type="entry name" value="ABM_dom"/>
</dbReference>
<dbReference type="InterPro" id="IPR011008">
    <property type="entry name" value="Dimeric_a/b-barrel"/>
</dbReference>
<proteinExistence type="predicted"/>
<evidence type="ECO:0000313" key="2">
    <source>
        <dbReference type="EMBL" id="OKS86102.1"/>
    </source>
</evidence>
<protein>
    <recommendedName>
        <fullName evidence="1">ABM domain-containing protein</fullName>
    </recommendedName>
</protein>
<name>A0A1Q5ZWG1_9SPHI</name>
<sequence>MQNLTFSIKFTAKQENRAQFKEVLLELFKTISSEENFINATLHEGLGKPEEFLVYETWNDNIEHFLNVQMKKPYAVAIEKTLIDMEIQREPAAYTPFAYFGTNLTEKLV</sequence>
<dbReference type="Pfam" id="PF03992">
    <property type="entry name" value="ABM"/>
    <property type="match status" value="1"/>
</dbReference>
<feature type="domain" description="ABM" evidence="1">
    <location>
        <begin position="8"/>
        <end position="61"/>
    </location>
</feature>
<keyword evidence="3" id="KW-1185">Reference proteome</keyword>
<dbReference type="OrthoDB" id="678044at2"/>
<dbReference type="RefSeq" id="WP_074488836.1">
    <property type="nucleotide sequence ID" value="NZ_FPAM01000002.1"/>
</dbReference>
<reference evidence="2 3" key="1">
    <citation type="submission" date="2016-11" db="EMBL/GenBank/DDBJ databases">
        <title>Whole Genome Sequencing of Mucilaginibacter polytrichastri RG4-7(T) isolated from the moss sample.</title>
        <authorList>
            <person name="Li Y."/>
        </authorList>
    </citation>
    <scope>NUCLEOTIDE SEQUENCE [LARGE SCALE GENOMIC DNA]</scope>
    <source>
        <strain evidence="2 3">RG4-7</strain>
    </source>
</reference>
<comment type="caution">
    <text evidence="2">The sequence shown here is derived from an EMBL/GenBank/DDBJ whole genome shotgun (WGS) entry which is preliminary data.</text>
</comment>
<dbReference type="Proteomes" id="UP000186720">
    <property type="component" value="Unassembled WGS sequence"/>
</dbReference>
<evidence type="ECO:0000259" key="1">
    <source>
        <dbReference type="Pfam" id="PF03992"/>
    </source>
</evidence>
<dbReference type="EMBL" id="MPPL01000001">
    <property type="protein sequence ID" value="OKS86102.1"/>
    <property type="molecule type" value="Genomic_DNA"/>
</dbReference>
<organism evidence="2 3">
    <name type="scientific">Mucilaginibacter polytrichastri</name>
    <dbReference type="NCBI Taxonomy" id="1302689"/>
    <lineage>
        <taxon>Bacteria</taxon>
        <taxon>Pseudomonadati</taxon>
        <taxon>Bacteroidota</taxon>
        <taxon>Sphingobacteriia</taxon>
        <taxon>Sphingobacteriales</taxon>
        <taxon>Sphingobacteriaceae</taxon>
        <taxon>Mucilaginibacter</taxon>
    </lineage>
</organism>
<evidence type="ECO:0000313" key="3">
    <source>
        <dbReference type="Proteomes" id="UP000186720"/>
    </source>
</evidence>
<dbReference type="AlphaFoldDB" id="A0A1Q5ZWG1"/>
<dbReference type="SUPFAM" id="SSF54909">
    <property type="entry name" value="Dimeric alpha+beta barrel"/>
    <property type="match status" value="1"/>
</dbReference>
<accession>A0A1Q5ZWG1</accession>
<gene>
    <name evidence="2" type="ORF">RG47T_1552</name>
</gene>
<dbReference type="Gene3D" id="3.30.70.100">
    <property type="match status" value="1"/>
</dbReference>